<dbReference type="InterPro" id="IPR036388">
    <property type="entry name" value="WH-like_DNA-bd_sf"/>
</dbReference>
<evidence type="ECO:0000256" key="1">
    <source>
        <dbReference type="ARBA" id="ARBA00023015"/>
    </source>
</evidence>
<dbReference type="PANTHER" id="PTHR43537">
    <property type="entry name" value="TRANSCRIPTIONAL REGULATOR, GNTR FAMILY"/>
    <property type="match status" value="1"/>
</dbReference>
<dbReference type="PANTHER" id="PTHR43537:SF24">
    <property type="entry name" value="GLUCONATE OPERON TRANSCRIPTIONAL REPRESSOR"/>
    <property type="match status" value="1"/>
</dbReference>
<name>A0AAU7UNE8_9MICO</name>
<dbReference type="Gene3D" id="1.10.10.10">
    <property type="entry name" value="Winged helix-like DNA-binding domain superfamily/Winged helix DNA-binding domain"/>
    <property type="match status" value="1"/>
</dbReference>
<keyword evidence="1" id="KW-0805">Transcription regulation</keyword>
<evidence type="ECO:0000256" key="2">
    <source>
        <dbReference type="ARBA" id="ARBA00023125"/>
    </source>
</evidence>
<keyword evidence="2" id="KW-0238">DNA-binding</keyword>
<dbReference type="InterPro" id="IPR008920">
    <property type="entry name" value="TF_FadR/GntR_C"/>
</dbReference>
<dbReference type="AlphaFoldDB" id="A0AAU7UNE8"/>
<dbReference type="Pfam" id="PF00392">
    <property type="entry name" value="GntR"/>
    <property type="match status" value="1"/>
</dbReference>
<dbReference type="SMART" id="SM00345">
    <property type="entry name" value="HTH_GNTR"/>
    <property type="match status" value="1"/>
</dbReference>
<keyword evidence="3" id="KW-0804">Transcription</keyword>
<gene>
    <name evidence="5" type="ORF">AAFP32_01825</name>
</gene>
<proteinExistence type="predicted"/>
<dbReference type="InterPro" id="IPR000524">
    <property type="entry name" value="Tscrpt_reg_HTH_GntR"/>
</dbReference>
<dbReference type="KEGG" id="bkr:AAFP32_01825"/>
<dbReference type="SUPFAM" id="SSF46785">
    <property type="entry name" value="Winged helix' DNA-binding domain"/>
    <property type="match status" value="1"/>
</dbReference>
<dbReference type="SMART" id="SM00895">
    <property type="entry name" value="FCD"/>
    <property type="match status" value="1"/>
</dbReference>
<dbReference type="InterPro" id="IPR036390">
    <property type="entry name" value="WH_DNA-bd_sf"/>
</dbReference>
<dbReference type="SUPFAM" id="SSF48008">
    <property type="entry name" value="GntR ligand-binding domain-like"/>
    <property type="match status" value="1"/>
</dbReference>
<dbReference type="EMBL" id="CP158281">
    <property type="protein sequence ID" value="XBV89497.1"/>
    <property type="molecule type" value="Genomic_DNA"/>
</dbReference>
<evidence type="ECO:0000313" key="5">
    <source>
        <dbReference type="EMBL" id="XBV89497.1"/>
    </source>
</evidence>
<protein>
    <submittedName>
        <fullName evidence="5">GntR family transcriptional regulator</fullName>
    </submittedName>
</protein>
<evidence type="ECO:0000256" key="3">
    <source>
        <dbReference type="ARBA" id="ARBA00023163"/>
    </source>
</evidence>
<dbReference type="Pfam" id="PF07729">
    <property type="entry name" value="FCD"/>
    <property type="match status" value="1"/>
</dbReference>
<dbReference type="GO" id="GO:0003700">
    <property type="term" value="F:DNA-binding transcription factor activity"/>
    <property type="evidence" value="ECO:0007669"/>
    <property type="project" value="InterPro"/>
</dbReference>
<feature type="domain" description="HTH gntR-type" evidence="4">
    <location>
        <begin position="49"/>
        <end position="116"/>
    </location>
</feature>
<dbReference type="GO" id="GO:0003677">
    <property type="term" value="F:DNA binding"/>
    <property type="evidence" value="ECO:0007669"/>
    <property type="project" value="UniProtKB-KW"/>
</dbReference>
<dbReference type="PROSITE" id="PS50949">
    <property type="entry name" value="HTH_GNTR"/>
    <property type="match status" value="1"/>
</dbReference>
<dbReference type="RefSeq" id="WP_350270384.1">
    <property type="nucleotide sequence ID" value="NZ_CP158281.1"/>
</dbReference>
<evidence type="ECO:0000259" key="4">
    <source>
        <dbReference type="PROSITE" id="PS50949"/>
    </source>
</evidence>
<organism evidence="5">
    <name type="scientific">Brevibacterium koreense</name>
    <dbReference type="NCBI Taxonomy" id="3140787"/>
    <lineage>
        <taxon>Bacteria</taxon>
        <taxon>Bacillati</taxon>
        <taxon>Actinomycetota</taxon>
        <taxon>Actinomycetes</taxon>
        <taxon>Micrococcales</taxon>
        <taxon>Brevibacteriaceae</taxon>
        <taxon>Brevibacterium</taxon>
    </lineage>
</organism>
<dbReference type="CDD" id="cd07377">
    <property type="entry name" value="WHTH_GntR"/>
    <property type="match status" value="1"/>
</dbReference>
<sequence length="270" mass="29673">MGHPILEVIFNQKLDCHQFSLLSRYYRVDMSTISESSSDPGGRTPVRGDSLVSVAYAQIRERILSGRLAPGERVTVRPLSDELDLSPTPIRTALTALERQGLLEARDHRGFFVPELGAEDFEEIYELREVLEGVASRHAALSASRIELGAKLRNLLAAQKTAIQDQAIDRYGDLDVDFHREIWHASGRSRLASVADNLFGQMRVGNNISAHVPGRPEASLNEHVEIIEAIESGDASRAENAVREHIRSASQALLGSITSDNSVEKAASLD</sequence>
<dbReference type="InterPro" id="IPR011711">
    <property type="entry name" value="GntR_C"/>
</dbReference>
<reference evidence="5" key="1">
    <citation type="submission" date="2024-06" db="EMBL/GenBank/DDBJ databases">
        <title>Brevibacterium koreense sp. nov., isolated from jogae-jeotgal, a Korean fermented seafood.</title>
        <authorList>
            <person name="Whon T.W."/>
            <person name="Nam S."/>
            <person name="Kim Y."/>
        </authorList>
    </citation>
    <scope>NUCLEOTIDE SEQUENCE</scope>
    <source>
        <strain evidence="5">CBA3109</strain>
    </source>
</reference>
<accession>A0AAU7UNE8</accession>
<dbReference type="Gene3D" id="1.20.120.530">
    <property type="entry name" value="GntR ligand-binding domain-like"/>
    <property type="match status" value="1"/>
</dbReference>